<dbReference type="GO" id="GO:0016705">
    <property type="term" value="F:oxidoreductase activity, acting on paired donors, with incorporation or reduction of molecular oxygen"/>
    <property type="evidence" value="ECO:0007669"/>
    <property type="project" value="InterPro"/>
</dbReference>
<evidence type="ECO:0000256" key="2">
    <source>
        <dbReference type="SAM" id="MobiDB-lite"/>
    </source>
</evidence>
<dbReference type="OrthoDB" id="4133219at2"/>
<evidence type="ECO:0000313" key="4">
    <source>
        <dbReference type="Proteomes" id="UP000190637"/>
    </source>
</evidence>
<feature type="region of interest" description="Disordered" evidence="2">
    <location>
        <begin position="425"/>
        <end position="503"/>
    </location>
</feature>
<dbReference type="PANTHER" id="PTHR46696">
    <property type="entry name" value="P450, PUTATIVE (EUROFUNG)-RELATED"/>
    <property type="match status" value="1"/>
</dbReference>
<dbReference type="PRINTS" id="PR00359">
    <property type="entry name" value="BP450"/>
</dbReference>
<proteinExistence type="inferred from homology"/>
<dbReference type="GO" id="GO:0020037">
    <property type="term" value="F:heme binding"/>
    <property type="evidence" value="ECO:0007669"/>
    <property type="project" value="InterPro"/>
</dbReference>
<dbReference type="InterPro" id="IPR036396">
    <property type="entry name" value="Cyt_P450_sf"/>
</dbReference>
<dbReference type="PANTHER" id="PTHR46696:SF1">
    <property type="entry name" value="CYTOCHROME P450 YJIB-RELATED"/>
    <property type="match status" value="1"/>
</dbReference>
<evidence type="ECO:0000313" key="3">
    <source>
        <dbReference type="EMBL" id="SKA35623.1"/>
    </source>
</evidence>
<dbReference type="PROSITE" id="PS00086">
    <property type="entry name" value="CYTOCHROME_P450"/>
    <property type="match status" value="1"/>
</dbReference>
<dbReference type="AlphaFoldDB" id="A0A1T4T5D8"/>
<evidence type="ECO:0000256" key="1">
    <source>
        <dbReference type="ARBA" id="ARBA00010617"/>
    </source>
</evidence>
<comment type="similarity">
    <text evidence="1">Belongs to the cytochrome P450 family.</text>
</comment>
<dbReference type="GO" id="GO:0005506">
    <property type="term" value="F:iron ion binding"/>
    <property type="evidence" value="ECO:0007669"/>
    <property type="project" value="InterPro"/>
</dbReference>
<accession>A0A1T4T5D8</accession>
<dbReference type="EMBL" id="FUWS01000015">
    <property type="protein sequence ID" value="SKA35623.1"/>
    <property type="molecule type" value="Genomic_DNA"/>
</dbReference>
<dbReference type="Gene3D" id="1.10.630.10">
    <property type="entry name" value="Cytochrome P450"/>
    <property type="match status" value="1"/>
</dbReference>
<dbReference type="SUPFAM" id="SSF48264">
    <property type="entry name" value="Cytochrome P450"/>
    <property type="match status" value="1"/>
</dbReference>
<dbReference type="STRING" id="1122192.SAMN02745673_04509"/>
<protein>
    <submittedName>
        <fullName evidence="3">Cytochrome P450</fullName>
    </submittedName>
</protein>
<dbReference type="InterPro" id="IPR002397">
    <property type="entry name" value="Cyt_P450_B"/>
</dbReference>
<feature type="region of interest" description="Disordered" evidence="2">
    <location>
        <begin position="92"/>
        <end position="124"/>
    </location>
</feature>
<keyword evidence="4" id="KW-1185">Reference proteome</keyword>
<dbReference type="RefSeq" id="WP_144390261.1">
    <property type="nucleotide sequence ID" value="NZ_FUWS01000015.1"/>
</dbReference>
<organism evidence="3 4">
    <name type="scientific">Marinactinospora thermotolerans DSM 45154</name>
    <dbReference type="NCBI Taxonomy" id="1122192"/>
    <lineage>
        <taxon>Bacteria</taxon>
        <taxon>Bacillati</taxon>
        <taxon>Actinomycetota</taxon>
        <taxon>Actinomycetes</taxon>
        <taxon>Streptosporangiales</taxon>
        <taxon>Nocardiopsidaceae</taxon>
        <taxon>Marinactinospora</taxon>
    </lineage>
</organism>
<name>A0A1T4T5D8_9ACTN</name>
<sequence length="516" mass="53960">MRHRASPVGPTPAGPAPADPSLPHATPPSSGVASTDAPGPLDTHRSWARLRARFGAVAPVEVAPGLDGWLLLDYHESLTALRDSALFSTDPRHWKGGDGQGQAPPPVAPRIGAPPGDGPRHRRLRAPLGDTVAALSGQRAARGVREIAHGLIDGFASTGRADLVGDYAVPLTGRALGGLFGLSGVTGETLVDLLAQTYGGDGRAGRVAAERIRAYLSALVASRRAGPGGDLVSRLLSHPAGLDGAETADALALLLDTGYESTVHLIGNVLRVLLSDAEVASAYRGATLPAGDLIDHVMWVAPPLRVSTGRFPRRDLRIGDARIREGEAVLIGFAAAHTDPAVGGRADGRRCVSDLAGNRAHLMWGAGPHGCPARGLARDIAVTAVDTLLDRLALPRLAIDPQRLRPHPSPSAHGCAELPVLFRPEAPKVAPPPSAGRRRALRFLRPPRSTGARYQAPGARTGDDPAQPEPASTPPRAGRPRPTGARYHVPAPTGEHPPQDPLEALVRCWRPEEDSP</sequence>
<feature type="compositionally biased region" description="Pro residues" evidence="2">
    <location>
        <begin position="9"/>
        <end position="20"/>
    </location>
</feature>
<dbReference type="InterPro" id="IPR017972">
    <property type="entry name" value="Cyt_P450_CS"/>
</dbReference>
<gene>
    <name evidence="3" type="ORF">SAMN02745673_04509</name>
</gene>
<feature type="region of interest" description="Disordered" evidence="2">
    <location>
        <begin position="1"/>
        <end position="43"/>
    </location>
</feature>
<dbReference type="GO" id="GO:0004497">
    <property type="term" value="F:monooxygenase activity"/>
    <property type="evidence" value="ECO:0007669"/>
    <property type="project" value="InterPro"/>
</dbReference>
<dbReference type="Proteomes" id="UP000190637">
    <property type="component" value="Unassembled WGS sequence"/>
</dbReference>
<feature type="compositionally biased region" description="Low complexity" evidence="2">
    <location>
        <begin position="474"/>
        <end position="486"/>
    </location>
</feature>
<reference evidence="3 4" key="1">
    <citation type="submission" date="2017-02" db="EMBL/GenBank/DDBJ databases">
        <authorList>
            <person name="Peterson S.W."/>
        </authorList>
    </citation>
    <scope>NUCLEOTIDE SEQUENCE [LARGE SCALE GENOMIC DNA]</scope>
    <source>
        <strain evidence="3 4">DSM 45154</strain>
    </source>
</reference>